<proteinExistence type="predicted"/>
<comment type="caution">
    <text evidence="1">The sequence shown here is derived from an EMBL/GenBank/DDBJ whole genome shotgun (WGS) entry which is preliminary data.</text>
</comment>
<protein>
    <submittedName>
        <fullName evidence="1">Pentatricopeptide repeat-containing protein</fullName>
    </submittedName>
</protein>
<evidence type="ECO:0000313" key="2">
    <source>
        <dbReference type="Proteomes" id="UP001164539"/>
    </source>
</evidence>
<sequence length="808" mass="91126">MTAALSVHNRFFNSNTPENLSRKQLRISEKNHNPGFEINARSSKSTHLRKKQARGSKVAVETKAQNFNHTRALQELVGSGSMDRALYLFEKMNCVDTFLWNVMIRGFVDNGLLREAINFYHRMVCEGFRADYFTYPFVIKACTGLLSLVDGEKVHAKLVKCGLDLDVYVCNSVIVMYMKLECVECAERVFDEMLVRDLVSWNSMIGGYCRVGDGLSSLIFFKEMQKYGMKHDRFSLISGLGASSTVGCLKCGKEIHCQVIRSGLEMDFMVQTSLLDMYGKCGKVDYAERVFNRIFPRSIIAWNAMIGGYVLNARFLESFSCLKKMKEVDKLNPDHITMINLLPSCTQLGALLGGKSIHGYAIRKGFLPHLVLETALIDMYGVCGELKKAEQIFEIITGKNLVSWNAMIAAYVQNGQNKDAMKLFLDLWSKPLIPDAITFATLLPAYAEIATLSEGMQIHALITKLGLVSNTFISNSVVYMYTKCGDLQTARIIFGGILCKDVVSWNVIIMAHAIHGLGKFSIQLFSEMRNKGIKPNGSTFLSLLSSCSISGLVDEGWNYFNSMRKEYGIDPGIEHYGCMIDLLGRTRNLDLAKRFIEEMPLVPTARIWGSLLTASRKNNDIVSAEFAARHVLSLTHDNTGSYVLLSNMYAEAGRWEDVERIKGIMVKEGLEKTTSYSSFEKNGKTHWFINQDRTHSENYMIYNVLDILLRKIGEDIYIHNVSKFNPSSLLKKMAKSPEHHSVRLAISFGLISTTIGNPVLVRNNTRICEDCHNAVKKISKITKRELIVRDPKVFHHFRNGCCSCGDYW</sequence>
<dbReference type="EMBL" id="CM051399">
    <property type="protein sequence ID" value="KAJ4715941.1"/>
    <property type="molecule type" value="Genomic_DNA"/>
</dbReference>
<keyword evidence="2" id="KW-1185">Reference proteome</keyword>
<gene>
    <name evidence="1" type="ORF">OWV82_011027</name>
</gene>
<dbReference type="Proteomes" id="UP001164539">
    <property type="component" value="Chromosome 6"/>
</dbReference>
<accession>A0ACC1XWS1</accession>
<name>A0ACC1XWS1_MELAZ</name>
<evidence type="ECO:0000313" key="1">
    <source>
        <dbReference type="EMBL" id="KAJ4715941.1"/>
    </source>
</evidence>
<organism evidence="1 2">
    <name type="scientific">Melia azedarach</name>
    <name type="common">Chinaberry tree</name>
    <dbReference type="NCBI Taxonomy" id="155640"/>
    <lineage>
        <taxon>Eukaryota</taxon>
        <taxon>Viridiplantae</taxon>
        <taxon>Streptophyta</taxon>
        <taxon>Embryophyta</taxon>
        <taxon>Tracheophyta</taxon>
        <taxon>Spermatophyta</taxon>
        <taxon>Magnoliopsida</taxon>
        <taxon>eudicotyledons</taxon>
        <taxon>Gunneridae</taxon>
        <taxon>Pentapetalae</taxon>
        <taxon>rosids</taxon>
        <taxon>malvids</taxon>
        <taxon>Sapindales</taxon>
        <taxon>Meliaceae</taxon>
        <taxon>Melia</taxon>
    </lineage>
</organism>
<reference evidence="1 2" key="1">
    <citation type="journal article" date="2023" name="Science">
        <title>Complex scaffold remodeling in plant triterpene biosynthesis.</title>
        <authorList>
            <person name="De La Pena R."/>
            <person name="Hodgson H."/>
            <person name="Liu J.C."/>
            <person name="Stephenson M.J."/>
            <person name="Martin A.C."/>
            <person name="Owen C."/>
            <person name="Harkess A."/>
            <person name="Leebens-Mack J."/>
            <person name="Jimenez L.E."/>
            <person name="Osbourn A."/>
            <person name="Sattely E.S."/>
        </authorList>
    </citation>
    <scope>NUCLEOTIDE SEQUENCE [LARGE SCALE GENOMIC DNA]</scope>
    <source>
        <strain evidence="2">cv. JPN11</strain>
        <tissue evidence="1">Leaf</tissue>
    </source>
</reference>